<feature type="transmembrane region" description="Helical" evidence="7">
    <location>
        <begin position="571"/>
        <end position="590"/>
    </location>
</feature>
<comment type="caution">
    <text evidence="8">The sequence shown here is derived from an EMBL/GenBank/DDBJ whole genome shotgun (WGS) entry which is preliminary data.</text>
</comment>
<dbReference type="Pfam" id="PF00474">
    <property type="entry name" value="SSF"/>
    <property type="match status" value="1"/>
</dbReference>
<evidence type="ECO:0000313" key="8">
    <source>
        <dbReference type="EMBL" id="TMU56509.1"/>
    </source>
</evidence>
<comment type="subcellular location">
    <subcellularLocation>
        <location evidence="1">Membrane</location>
        <topology evidence="1">Multi-pass membrane protein</topology>
    </subcellularLocation>
</comment>
<evidence type="ECO:0000256" key="4">
    <source>
        <dbReference type="ARBA" id="ARBA00022989"/>
    </source>
</evidence>
<evidence type="ECO:0000256" key="5">
    <source>
        <dbReference type="ARBA" id="ARBA00023136"/>
    </source>
</evidence>
<comment type="similarity">
    <text evidence="2 6">Belongs to the sodium:solute symporter (SSF) (TC 2.A.21) family.</text>
</comment>
<evidence type="ECO:0000256" key="1">
    <source>
        <dbReference type="ARBA" id="ARBA00004141"/>
    </source>
</evidence>
<evidence type="ECO:0000256" key="2">
    <source>
        <dbReference type="ARBA" id="ARBA00006434"/>
    </source>
</evidence>
<dbReference type="PANTHER" id="PTHR11819:SF77">
    <property type="entry name" value="SODIUM_GLUCOSE COTRANSPORT PROTEIN"/>
    <property type="match status" value="1"/>
</dbReference>
<keyword evidence="9" id="KW-1185">Reference proteome</keyword>
<dbReference type="Gene3D" id="1.20.1730.10">
    <property type="entry name" value="Sodium/glucose cotransporter"/>
    <property type="match status" value="1"/>
</dbReference>
<dbReference type="RefSeq" id="WP_138833035.1">
    <property type="nucleotide sequence ID" value="NZ_VCNI01000001.1"/>
</dbReference>
<evidence type="ECO:0000313" key="9">
    <source>
        <dbReference type="Proteomes" id="UP000751614"/>
    </source>
</evidence>
<feature type="transmembrane region" description="Helical" evidence="7">
    <location>
        <begin position="120"/>
        <end position="147"/>
    </location>
</feature>
<name>A0ABY2WND3_9FLAO</name>
<dbReference type="InterPro" id="IPR001734">
    <property type="entry name" value="Na/solute_symporter"/>
</dbReference>
<gene>
    <name evidence="8" type="ORF">FGG15_02920</name>
</gene>
<evidence type="ECO:0000256" key="7">
    <source>
        <dbReference type="SAM" id="Phobius"/>
    </source>
</evidence>
<feature type="transmembrane region" description="Helical" evidence="7">
    <location>
        <begin position="542"/>
        <end position="565"/>
    </location>
</feature>
<dbReference type="PANTHER" id="PTHR11819">
    <property type="entry name" value="SOLUTE CARRIER FAMILY 5"/>
    <property type="match status" value="1"/>
</dbReference>
<dbReference type="EMBL" id="VCNI01000001">
    <property type="protein sequence ID" value="TMU56509.1"/>
    <property type="molecule type" value="Genomic_DNA"/>
</dbReference>
<dbReference type="InterPro" id="IPR038377">
    <property type="entry name" value="Na/Glc_symporter_sf"/>
</dbReference>
<protein>
    <submittedName>
        <fullName evidence="8">Na+:solute symporter</fullName>
    </submittedName>
</protein>
<feature type="transmembrane region" description="Helical" evidence="7">
    <location>
        <begin position="480"/>
        <end position="501"/>
    </location>
</feature>
<proteinExistence type="inferred from homology"/>
<dbReference type="PROSITE" id="PS50283">
    <property type="entry name" value="NA_SOLUT_SYMP_3"/>
    <property type="match status" value="1"/>
</dbReference>
<evidence type="ECO:0000256" key="6">
    <source>
        <dbReference type="RuleBase" id="RU362091"/>
    </source>
</evidence>
<feature type="transmembrane region" description="Helical" evidence="7">
    <location>
        <begin position="78"/>
        <end position="99"/>
    </location>
</feature>
<feature type="transmembrane region" description="Helical" evidence="7">
    <location>
        <begin position="38"/>
        <end position="58"/>
    </location>
</feature>
<keyword evidence="3 7" id="KW-0812">Transmembrane</keyword>
<feature type="transmembrane region" description="Helical" evidence="7">
    <location>
        <begin position="153"/>
        <end position="174"/>
    </location>
</feature>
<keyword evidence="5 7" id="KW-0472">Membrane</keyword>
<feature type="transmembrane region" description="Helical" evidence="7">
    <location>
        <begin position="276"/>
        <end position="296"/>
    </location>
</feature>
<feature type="transmembrane region" description="Helical" evidence="7">
    <location>
        <begin position="234"/>
        <end position="255"/>
    </location>
</feature>
<keyword evidence="4 7" id="KW-1133">Transmembrane helix</keyword>
<organism evidence="8 9">
    <name type="scientific">Flagellimonas algicola</name>
    <dbReference type="NCBI Taxonomy" id="2583815"/>
    <lineage>
        <taxon>Bacteria</taxon>
        <taxon>Pseudomonadati</taxon>
        <taxon>Bacteroidota</taxon>
        <taxon>Flavobacteriia</taxon>
        <taxon>Flavobacteriales</taxon>
        <taxon>Flavobacteriaceae</taxon>
        <taxon>Flagellimonas</taxon>
    </lineage>
</organism>
<reference evidence="8 9" key="1">
    <citation type="submission" date="2019-05" db="EMBL/GenBank/DDBJ databases">
        <title>Flagellimonas sp. AsT0115, sp. nov., isolated from a marine red algae, Asparagopsis taxiformis.</title>
        <authorList>
            <person name="Kim J."/>
            <person name="Jeong S.E."/>
            <person name="Jeon C.O."/>
        </authorList>
    </citation>
    <scope>NUCLEOTIDE SEQUENCE [LARGE SCALE GENOMIC DNA]</scope>
    <source>
        <strain evidence="8 9">AsT0115</strain>
    </source>
</reference>
<evidence type="ECO:0000256" key="3">
    <source>
        <dbReference type="ARBA" id="ARBA00022692"/>
    </source>
</evidence>
<feature type="transmembrane region" description="Helical" evidence="7">
    <location>
        <begin position="6"/>
        <end position="26"/>
    </location>
</feature>
<dbReference type="Proteomes" id="UP000751614">
    <property type="component" value="Unassembled WGS sequence"/>
</dbReference>
<sequence length="601" mass="66115">MGLALLDWAVIAGYLLLSIGIGVFVVKHNSKNITDFFVAGRNLPWWLLGTSIAATWFATDAPLAVTALVRSKGIYGNWLWWYLGTGIMMMVFFYAKYWRRSEILTDAEMIELRYSGTSASILRGFTAAFFGIFKNCISLGWIMLAMLKFSNIMLGWSAEFALGITLAFALLHTLSSGIKGVVILDMLHFSAGTVSTIILAILVLIQIGGPTELAEQTAARADAPAGVMDMLPDLSHIGLTEMIAFVCLIGVLWLGQAQGDGYIVQRLFSAKDEKHAIKASLWFAVAGVVILTWPWIVVGLGSIVILPISEASEALLADPELAYPMMINEVLPVGLRGLLVAAFMAAFMSTVDTHLCWGGSYMVNDIYKRFIHSDGNDKHYLLVSRISIVLLLALSAVAAWQMDSIAGAWIYIIEIVSGIAIILMLRWFWWRINAWSEIASMLSALILANGFLWIKWIHSWGWVGDSALEMVNGWYHEDVALIRATVLLVLCTAISIVVTFITKPVDNATLLHFYTKVRPKGWWGPIAKQLPNLVDKSSSKGVWLGFLFGVVFLNSILFSVGHAVLGRYGNAFILLLVGAICGWLTLKFVASTKTQEVDANS</sequence>
<feature type="transmembrane region" description="Helical" evidence="7">
    <location>
        <begin position="380"/>
        <end position="402"/>
    </location>
</feature>
<dbReference type="CDD" id="cd11477">
    <property type="entry name" value="SLC5sbd_u1"/>
    <property type="match status" value="1"/>
</dbReference>
<accession>A0ABY2WND3</accession>
<feature type="transmembrane region" description="Helical" evidence="7">
    <location>
        <begin position="408"/>
        <end position="429"/>
    </location>
</feature>
<feature type="transmembrane region" description="Helical" evidence="7">
    <location>
        <begin position="338"/>
        <end position="359"/>
    </location>
</feature>
<feature type="transmembrane region" description="Helical" evidence="7">
    <location>
        <begin position="186"/>
        <end position="207"/>
    </location>
</feature>
<feature type="transmembrane region" description="Helical" evidence="7">
    <location>
        <begin position="441"/>
        <end position="460"/>
    </location>
</feature>